<dbReference type="EMBL" id="JAYKXP010000008">
    <property type="protein sequence ID" value="KAK7054734.1"/>
    <property type="molecule type" value="Genomic_DNA"/>
</dbReference>
<dbReference type="Proteomes" id="UP001383192">
    <property type="component" value="Unassembled WGS sequence"/>
</dbReference>
<proteinExistence type="predicted"/>
<sequence length="299" mass="34277">MANHTSERLDREQIDLELYFPDKPRQEVLDSMYKLRFDTIYSTSLDAVARLPQEAGLEWHWGSGDYGLADRKPVGNELIRFTLASADDDDIFVAAKYDCEDIRGMSWLSQFSRCVEASENEDYFVFVVVIKPVYPTLQSTGSRGEREILADFFKLCDSEVPPPIYLFVYPVAFTTMAEVFSWVDGHTHSHYWSMDKAGLCKMTEDELEFWGVPKLVPSMSFNHHLTLISWPTSIYATLHNWQLFQGFEPSTAAFAHYIGYPELEILQTEICSDKGKQQELESKNTLWEAIPGSGISAFR</sequence>
<comment type="caution">
    <text evidence="1">The sequence shown here is derived from an EMBL/GenBank/DDBJ whole genome shotgun (WGS) entry which is preliminary data.</text>
</comment>
<evidence type="ECO:0000313" key="2">
    <source>
        <dbReference type="Proteomes" id="UP001383192"/>
    </source>
</evidence>
<dbReference type="AlphaFoldDB" id="A0AAW0DT63"/>
<keyword evidence="2" id="KW-1185">Reference proteome</keyword>
<evidence type="ECO:0000313" key="1">
    <source>
        <dbReference type="EMBL" id="KAK7054734.1"/>
    </source>
</evidence>
<protein>
    <submittedName>
        <fullName evidence="1">Uncharacterized protein</fullName>
    </submittedName>
</protein>
<organism evidence="1 2">
    <name type="scientific">Paramarasmius palmivorus</name>
    <dbReference type="NCBI Taxonomy" id="297713"/>
    <lineage>
        <taxon>Eukaryota</taxon>
        <taxon>Fungi</taxon>
        <taxon>Dikarya</taxon>
        <taxon>Basidiomycota</taxon>
        <taxon>Agaricomycotina</taxon>
        <taxon>Agaricomycetes</taxon>
        <taxon>Agaricomycetidae</taxon>
        <taxon>Agaricales</taxon>
        <taxon>Marasmiineae</taxon>
        <taxon>Marasmiaceae</taxon>
        <taxon>Paramarasmius</taxon>
    </lineage>
</organism>
<accession>A0AAW0DT63</accession>
<reference evidence="1 2" key="1">
    <citation type="submission" date="2024-01" db="EMBL/GenBank/DDBJ databases">
        <title>A draft genome for a cacao thread blight-causing isolate of Paramarasmius palmivorus.</title>
        <authorList>
            <person name="Baruah I.K."/>
            <person name="Bukari Y."/>
            <person name="Amoako-Attah I."/>
            <person name="Meinhardt L.W."/>
            <person name="Bailey B.A."/>
            <person name="Cohen S.P."/>
        </authorList>
    </citation>
    <scope>NUCLEOTIDE SEQUENCE [LARGE SCALE GENOMIC DNA]</scope>
    <source>
        <strain evidence="1 2">GH-12</strain>
    </source>
</reference>
<gene>
    <name evidence="1" type="ORF">VNI00_003197</name>
</gene>
<name>A0AAW0DT63_9AGAR</name>